<proteinExistence type="predicted"/>
<evidence type="ECO:0000313" key="2">
    <source>
        <dbReference type="EMBL" id="KMY90377.1"/>
    </source>
</evidence>
<dbReference type="AlphaFoldDB" id="A0A0J9R296"/>
<organism evidence="2 3">
    <name type="scientific">Drosophila simulans</name>
    <name type="common">Fruit fly</name>
    <dbReference type="NCBI Taxonomy" id="7240"/>
    <lineage>
        <taxon>Eukaryota</taxon>
        <taxon>Metazoa</taxon>
        <taxon>Ecdysozoa</taxon>
        <taxon>Arthropoda</taxon>
        <taxon>Hexapoda</taxon>
        <taxon>Insecta</taxon>
        <taxon>Pterygota</taxon>
        <taxon>Neoptera</taxon>
        <taxon>Endopterygota</taxon>
        <taxon>Diptera</taxon>
        <taxon>Brachycera</taxon>
        <taxon>Muscomorpha</taxon>
        <taxon>Ephydroidea</taxon>
        <taxon>Drosophilidae</taxon>
        <taxon>Drosophila</taxon>
        <taxon>Sophophora</taxon>
    </lineage>
</organism>
<dbReference type="EMBL" id="CM002910">
    <property type="protein sequence ID" value="KMY90377.1"/>
    <property type="molecule type" value="Genomic_DNA"/>
</dbReference>
<evidence type="ECO:0000256" key="1">
    <source>
        <dbReference type="SAM" id="MobiDB-lite"/>
    </source>
</evidence>
<protein>
    <submittedName>
        <fullName evidence="2">Uncharacterized protein</fullName>
    </submittedName>
</protein>
<sequence length="90" mass="10232">MEFAIAERVSHNNKSNRKADDPQRRSTRTRTTTRTCILPAKKVELQKVAAEQNGTCKVWVTCRILSTERSSKRMSNVRAIGSEGLSRRRA</sequence>
<feature type="region of interest" description="Disordered" evidence="1">
    <location>
        <begin position="1"/>
        <end position="33"/>
    </location>
</feature>
<gene>
    <name evidence="2" type="primary">Dsim\GD28106</name>
    <name evidence="2" type="ORF">Dsimw501_GD28106</name>
</gene>
<evidence type="ECO:0000313" key="3">
    <source>
        <dbReference type="Proteomes" id="UP000035880"/>
    </source>
</evidence>
<feature type="region of interest" description="Disordered" evidence="1">
    <location>
        <begin position="71"/>
        <end position="90"/>
    </location>
</feature>
<accession>A0A0J9R296</accession>
<dbReference type="Proteomes" id="UP000035880">
    <property type="component" value="Chromosome 2L"/>
</dbReference>
<dbReference type="KEGG" id="dsi:Dsimw501_GD28106"/>
<reference evidence="2 3" key="1">
    <citation type="journal article" date="2013" name="Genome Res.">
        <title>A second-generation assembly of the Drosophila simulans genome provides new insights into patterns of lineage-specific divergence.</title>
        <authorList>
            <person name="Hu T.T."/>
            <person name="Eisen M.B."/>
            <person name="Thornton K.R."/>
            <person name="Andolfatto P."/>
        </authorList>
    </citation>
    <scope>NUCLEOTIDE SEQUENCE [LARGE SCALE GENOMIC DNA]</scope>
    <source>
        <strain evidence="3">w501</strain>
    </source>
</reference>
<name>A0A0J9R296_DROSI</name>